<dbReference type="OrthoDB" id="239262at2759"/>
<dbReference type="EMBL" id="LHPF02000001">
    <property type="protein sequence ID" value="PSC77044.1"/>
    <property type="molecule type" value="Genomic_DNA"/>
</dbReference>
<dbReference type="InterPro" id="IPR019832">
    <property type="entry name" value="Mn/Fe_SOD_C"/>
</dbReference>
<dbReference type="SMART" id="SM00386">
    <property type="entry name" value="HAT"/>
    <property type="match status" value="2"/>
</dbReference>
<accession>A0A2P6VSH6</accession>
<evidence type="ECO:0000256" key="3">
    <source>
        <dbReference type="ARBA" id="ARBA00012682"/>
    </source>
</evidence>
<sequence>MSLAMTQRAAFAAVPLAARRMFAARKAMDVTTRAAFTLPPLPYAMDALEKKGMSKTTFEFHYGKHHAAYVNNLNGQIAGKDLESMTIEEVMLKTWNGGKPTPEFNNAAQVVNHTFFWESMSATGGGKPTGKVADAIEKDLGGYEKFVEAFKAAGATQFGSGWAWLSVNKEGKLEVTKTPNAENPWVHGSTPILTMDVWEHAYYLDVQNRRPDFMTNFVENLIDWNRVEQRYLAATNEDFDRARRVFEAATNECPNWQKPWVSWAQMEKRCKCDGAAAGERNWGACRDVLQKGLLLNRDAPALLQAWGLMEMQRGNWLAALLLLDRSAQFEPRNRPVLRWAPVVEARKTVGQRCRRLCRSVASGSGCNS</sequence>
<evidence type="ECO:0000256" key="4">
    <source>
        <dbReference type="ARBA" id="ARBA00022723"/>
    </source>
</evidence>
<dbReference type="InterPro" id="IPR036324">
    <property type="entry name" value="Mn/Fe_SOD_N_sf"/>
</dbReference>
<dbReference type="AlphaFoldDB" id="A0A2P6VSH6"/>
<dbReference type="GO" id="GO:0046872">
    <property type="term" value="F:metal ion binding"/>
    <property type="evidence" value="ECO:0007669"/>
    <property type="project" value="UniProtKB-KW"/>
</dbReference>
<dbReference type="InterPro" id="IPR019831">
    <property type="entry name" value="Mn/Fe_SOD_N"/>
</dbReference>
<dbReference type="Pfam" id="PF00081">
    <property type="entry name" value="Sod_Fe_N"/>
    <property type="match status" value="1"/>
</dbReference>
<dbReference type="SUPFAM" id="SSF46609">
    <property type="entry name" value="Fe,Mn superoxide dismutase (SOD), N-terminal domain"/>
    <property type="match status" value="1"/>
</dbReference>
<dbReference type="PANTHER" id="PTHR42769:SF3">
    <property type="entry name" value="SUPEROXIDE DISMUTASE [FE] 2, CHLOROPLASTIC"/>
    <property type="match status" value="1"/>
</dbReference>
<evidence type="ECO:0000256" key="2">
    <source>
        <dbReference type="ARBA" id="ARBA00008714"/>
    </source>
</evidence>
<reference evidence="9 10" key="1">
    <citation type="journal article" date="2018" name="Plant J.">
        <title>Genome sequences of Chlorella sorokiniana UTEX 1602 and Micractinium conductrix SAG 241.80: implications to maltose excretion by a green alga.</title>
        <authorList>
            <person name="Arriola M.B."/>
            <person name="Velmurugan N."/>
            <person name="Zhang Y."/>
            <person name="Plunkett M.H."/>
            <person name="Hondzo H."/>
            <person name="Barney B.M."/>
        </authorList>
    </citation>
    <scope>NUCLEOTIDE SEQUENCE [LARGE SCALE GENOMIC DNA]</scope>
    <source>
        <strain evidence="9 10">SAG 241.80</strain>
    </source>
</reference>
<keyword evidence="5" id="KW-0560">Oxidoreductase</keyword>
<gene>
    <name evidence="9" type="primary">g289</name>
    <name evidence="9" type="ORF">C2E20_0289</name>
</gene>
<evidence type="ECO:0000256" key="5">
    <source>
        <dbReference type="ARBA" id="ARBA00023002"/>
    </source>
</evidence>
<keyword evidence="10" id="KW-1185">Reference proteome</keyword>
<dbReference type="InterPro" id="IPR036314">
    <property type="entry name" value="SOD_C_sf"/>
</dbReference>
<proteinExistence type="inferred from homology"/>
<comment type="caution">
    <text evidence="9">The sequence shown here is derived from an EMBL/GenBank/DDBJ whole genome shotgun (WGS) entry which is preliminary data.</text>
</comment>
<keyword evidence="4" id="KW-0479">Metal-binding</keyword>
<evidence type="ECO:0000259" key="8">
    <source>
        <dbReference type="Pfam" id="PF02777"/>
    </source>
</evidence>
<evidence type="ECO:0000256" key="1">
    <source>
        <dbReference type="ARBA" id="ARBA00001962"/>
    </source>
</evidence>
<dbReference type="InterPro" id="IPR019833">
    <property type="entry name" value="Mn/Fe_SOD_BS"/>
</dbReference>
<protein>
    <recommendedName>
        <fullName evidence="3">superoxide dismutase</fullName>
        <ecNumber evidence="3">1.15.1.1</ecNumber>
    </recommendedName>
</protein>
<dbReference type="GO" id="GO:0042644">
    <property type="term" value="C:chloroplast nucleoid"/>
    <property type="evidence" value="ECO:0007669"/>
    <property type="project" value="TreeGrafter"/>
</dbReference>
<dbReference type="SUPFAM" id="SSF54719">
    <property type="entry name" value="Fe,Mn superoxide dismutase (SOD), C-terminal domain"/>
    <property type="match status" value="1"/>
</dbReference>
<dbReference type="PANTHER" id="PTHR42769">
    <property type="entry name" value="SUPEROXIDE DISMUTASE"/>
    <property type="match status" value="1"/>
</dbReference>
<keyword evidence="6" id="KW-0408">Iron</keyword>
<feature type="domain" description="Manganese/iron superoxide dismutase C-terminal" evidence="8">
    <location>
        <begin position="128"/>
        <end position="230"/>
    </location>
</feature>
<dbReference type="PRINTS" id="PR01703">
    <property type="entry name" value="MNSODISMTASE"/>
</dbReference>
<evidence type="ECO:0000313" key="9">
    <source>
        <dbReference type="EMBL" id="PSC77044.1"/>
    </source>
</evidence>
<evidence type="ECO:0000256" key="6">
    <source>
        <dbReference type="ARBA" id="ARBA00023004"/>
    </source>
</evidence>
<dbReference type="FunFam" id="1.10.287.990:FF:000002">
    <property type="entry name" value="Superoxide dismutase"/>
    <property type="match status" value="1"/>
</dbReference>
<dbReference type="Proteomes" id="UP000239649">
    <property type="component" value="Unassembled WGS sequence"/>
</dbReference>
<name>A0A2P6VSH6_9CHLO</name>
<comment type="similarity">
    <text evidence="2">Belongs to the iron/manganese superoxide dismutase family.</text>
</comment>
<dbReference type="EC" id="1.15.1.1" evidence="3"/>
<evidence type="ECO:0000313" key="10">
    <source>
        <dbReference type="Proteomes" id="UP000239649"/>
    </source>
</evidence>
<dbReference type="InterPro" id="IPR011990">
    <property type="entry name" value="TPR-like_helical_dom_sf"/>
</dbReference>
<dbReference type="SUPFAM" id="SSF48452">
    <property type="entry name" value="TPR-like"/>
    <property type="match status" value="1"/>
</dbReference>
<dbReference type="STRING" id="554055.A0A2P6VSH6"/>
<dbReference type="Gene3D" id="1.10.287.990">
    <property type="entry name" value="Fe,Mn superoxide dismutase (SOD) domain"/>
    <property type="match status" value="1"/>
</dbReference>
<evidence type="ECO:0000259" key="7">
    <source>
        <dbReference type="Pfam" id="PF00081"/>
    </source>
</evidence>
<dbReference type="InterPro" id="IPR003107">
    <property type="entry name" value="HAT"/>
</dbReference>
<comment type="cofactor">
    <cofactor evidence="1">
        <name>Fe cation</name>
        <dbReference type="ChEBI" id="CHEBI:24875"/>
    </cofactor>
</comment>
<dbReference type="GO" id="GO:0004784">
    <property type="term" value="F:superoxide dismutase activity"/>
    <property type="evidence" value="ECO:0007669"/>
    <property type="project" value="UniProtKB-EC"/>
</dbReference>
<dbReference type="GO" id="GO:0006396">
    <property type="term" value="P:RNA processing"/>
    <property type="evidence" value="ECO:0007669"/>
    <property type="project" value="InterPro"/>
</dbReference>
<dbReference type="InterPro" id="IPR001189">
    <property type="entry name" value="Mn/Fe_SOD"/>
</dbReference>
<organism evidence="9 10">
    <name type="scientific">Micractinium conductrix</name>
    <dbReference type="NCBI Taxonomy" id="554055"/>
    <lineage>
        <taxon>Eukaryota</taxon>
        <taxon>Viridiplantae</taxon>
        <taxon>Chlorophyta</taxon>
        <taxon>core chlorophytes</taxon>
        <taxon>Trebouxiophyceae</taxon>
        <taxon>Chlorellales</taxon>
        <taxon>Chlorellaceae</taxon>
        <taxon>Chlorella clade</taxon>
        <taxon>Micractinium</taxon>
    </lineage>
</organism>
<dbReference type="PROSITE" id="PS00088">
    <property type="entry name" value="SOD_MN"/>
    <property type="match status" value="1"/>
</dbReference>
<dbReference type="Pfam" id="PF02777">
    <property type="entry name" value="Sod_Fe_C"/>
    <property type="match status" value="1"/>
</dbReference>
<dbReference type="Gene3D" id="3.55.40.20">
    <property type="entry name" value="Iron/manganese superoxide dismutase, C-terminal domain"/>
    <property type="match status" value="1"/>
</dbReference>
<feature type="domain" description="Manganese/iron superoxide dismutase N-terminal" evidence="7">
    <location>
        <begin position="36"/>
        <end position="121"/>
    </location>
</feature>